<sequence length="154" mass="18157">MMMADADTVEEVVDRYFVEDNIEARSKLKNSEKFFLMRECCWETVDAYEYCGMLVADLWIDQEVDTVFNLLEKFCLKIQHFQYEVDPHHCKLFYCERCLPNSNLVPRELLTGVRIYIVDFVLGRSFVLKIDSRAIQPELKRCSLGGVQLAEFYN</sequence>
<organism evidence="1 2">
    <name type="scientific">Macrostomum lignano</name>
    <dbReference type="NCBI Taxonomy" id="282301"/>
    <lineage>
        <taxon>Eukaryota</taxon>
        <taxon>Metazoa</taxon>
        <taxon>Spiralia</taxon>
        <taxon>Lophotrochozoa</taxon>
        <taxon>Platyhelminthes</taxon>
        <taxon>Rhabditophora</taxon>
        <taxon>Macrostomorpha</taxon>
        <taxon>Macrostomida</taxon>
        <taxon>Macrostomidae</taxon>
        <taxon>Macrostomum</taxon>
    </lineage>
</organism>
<keyword evidence="2" id="KW-1185">Reference proteome</keyword>
<protein>
    <submittedName>
        <fullName evidence="1">Uncharacterized protein</fullName>
    </submittedName>
</protein>
<name>A0A267FKK5_9PLAT</name>
<proteinExistence type="predicted"/>
<gene>
    <name evidence="1" type="ORF">BOX15_Mlig013205g2</name>
</gene>
<dbReference type="EMBL" id="NIVC01000957">
    <property type="protein sequence ID" value="PAA74306.1"/>
    <property type="molecule type" value="Genomic_DNA"/>
</dbReference>
<reference evidence="1 2" key="1">
    <citation type="submission" date="2017-06" db="EMBL/GenBank/DDBJ databases">
        <title>A platform for efficient transgenesis in Macrostomum lignano, a flatworm model organism for stem cell research.</title>
        <authorList>
            <person name="Berezikov E."/>
        </authorList>
    </citation>
    <scope>NUCLEOTIDE SEQUENCE [LARGE SCALE GENOMIC DNA]</scope>
    <source>
        <strain evidence="1">DV1</strain>
        <tissue evidence="1">Whole organism</tissue>
    </source>
</reference>
<accession>A0A267FKK5</accession>
<dbReference type="Proteomes" id="UP000215902">
    <property type="component" value="Unassembled WGS sequence"/>
</dbReference>
<evidence type="ECO:0000313" key="2">
    <source>
        <dbReference type="Proteomes" id="UP000215902"/>
    </source>
</evidence>
<evidence type="ECO:0000313" key="1">
    <source>
        <dbReference type="EMBL" id="PAA74306.1"/>
    </source>
</evidence>
<comment type="caution">
    <text evidence="1">The sequence shown here is derived from an EMBL/GenBank/DDBJ whole genome shotgun (WGS) entry which is preliminary data.</text>
</comment>
<dbReference type="AlphaFoldDB" id="A0A267FKK5"/>